<dbReference type="InterPro" id="IPR051185">
    <property type="entry name" value="ASPM"/>
</dbReference>
<dbReference type="GO" id="GO:0016787">
    <property type="term" value="F:hydrolase activity"/>
    <property type="evidence" value="ECO:0007669"/>
    <property type="project" value="UniProtKB-KW"/>
</dbReference>
<comment type="caution">
    <text evidence="2">The sequence shown here is derived from an EMBL/GenBank/DDBJ whole genome shotgun (WGS) entry which is preliminary data.</text>
</comment>
<keyword evidence="2" id="KW-0378">Hydrolase</keyword>
<dbReference type="PANTHER" id="PTHR22706:SF2">
    <property type="entry name" value="SFI1 SPINDLE BODY DOMAIN-CONTAINING PROTEIN"/>
    <property type="match status" value="1"/>
</dbReference>
<evidence type="ECO:0000256" key="1">
    <source>
        <dbReference type="SAM" id="Coils"/>
    </source>
</evidence>
<dbReference type="PANTHER" id="PTHR22706">
    <property type="entry name" value="ASSEMBLY FACTOR FOR SPINDLE MICROTUBULES"/>
    <property type="match status" value="1"/>
</dbReference>
<dbReference type="SMART" id="SM00015">
    <property type="entry name" value="IQ"/>
    <property type="match status" value="5"/>
</dbReference>
<dbReference type="EMBL" id="CAXAMM010003825">
    <property type="protein sequence ID" value="CAK9001399.1"/>
    <property type="molecule type" value="Genomic_DNA"/>
</dbReference>
<evidence type="ECO:0000313" key="3">
    <source>
        <dbReference type="Proteomes" id="UP001642464"/>
    </source>
</evidence>
<sequence length="481" mass="54917">MRRFAAWVELARLERYRWNQAIRIQADWRGHQCRRQVADEMQRWKQTRYEAAARLQSLAKAMGAKKQRTEATLLRSAAAQWIQTSWRRHRAQQRVAPVLRRRQLAAARLQGIHRMAKARRELKRLQEEREQKEQLSAIKIQSHVRSRHAQKEVGPLLQARRERAQFLQRFMRKIWALRQVQALRKERASIKVQSTWRRQLAMAEATKRRAREVDQLLSSLLEGRPEAMGTCGGQSWLAKVTAALEWKTKREIELEEKELRQRRQAAFISLPMQGLEELTRPESLLASALIDRSMAALMVAKRRARCRMKALLQTQANKGEGRHFSYDPELCKSLSLDHGVLIRLNPEDSIAEVANLLQTAWSVAFQRKTAEPVEGTPSALQVLLGGVRSLQRKLQIDLVAAGRATSAEESAAHQDLLDMAERAGHEVFCAGARGDDAAILTAQALVQGLYRFDLRCAVSSACFSSEVDFAQYPPEIPSHGP</sequence>
<keyword evidence="1" id="KW-0175">Coiled coil</keyword>
<reference evidence="2 3" key="1">
    <citation type="submission" date="2024-02" db="EMBL/GenBank/DDBJ databases">
        <authorList>
            <person name="Chen Y."/>
            <person name="Shah S."/>
            <person name="Dougan E. K."/>
            <person name="Thang M."/>
            <person name="Chan C."/>
        </authorList>
    </citation>
    <scope>NUCLEOTIDE SEQUENCE [LARGE SCALE GENOMIC DNA]</scope>
</reference>
<name>A0ABP0IFN9_9DINO</name>
<dbReference type="InterPro" id="IPR000048">
    <property type="entry name" value="IQ_motif_EF-hand-BS"/>
</dbReference>
<feature type="coiled-coil region" evidence="1">
    <location>
        <begin position="108"/>
        <end position="138"/>
    </location>
</feature>
<dbReference type="Pfam" id="PF00612">
    <property type="entry name" value="IQ"/>
    <property type="match status" value="3"/>
</dbReference>
<dbReference type="PROSITE" id="PS50096">
    <property type="entry name" value="IQ"/>
    <property type="match status" value="3"/>
</dbReference>
<gene>
    <name evidence="2" type="ORF">SCF082_LOCUS6909</name>
</gene>
<dbReference type="Proteomes" id="UP001642464">
    <property type="component" value="Unassembled WGS sequence"/>
</dbReference>
<organism evidence="2 3">
    <name type="scientific">Durusdinium trenchii</name>
    <dbReference type="NCBI Taxonomy" id="1381693"/>
    <lineage>
        <taxon>Eukaryota</taxon>
        <taxon>Sar</taxon>
        <taxon>Alveolata</taxon>
        <taxon>Dinophyceae</taxon>
        <taxon>Suessiales</taxon>
        <taxon>Symbiodiniaceae</taxon>
        <taxon>Durusdinium</taxon>
    </lineage>
</organism>
<keyword evidence="3" id="KW-1185">Reference proteome</keyword>
<protein>
    <submittedName>
        <fullName evidence="2">Bifunctional epoxide hydrolase 2</fullName>
    </submittedName>
</protein>
<accession>A0ABP0IFN9</accession>
<evidence type="ECO:0000313" key="2">
    <source>
        <dbReference type="EMBL" id="CAK9001399.1"/>
    </source>
</evidence>
<proteinExistence type="predicted"/>